<proteinExistence type="predicted"/>
<evidence type="ECO:0008006" key="3">
    <source>
        <dbReference type="Google" id="ProtNLM"/>
    </source>
</evidence>
<dbReference type="PROSITE" id="PS51257">
    <property type="entry name" value="PROKAR_LIPOPROTEIN"/>
    <property type="match status" value="1"/>
</dbReference>
<reference evidence="1 2" key="1">
    <citation type="submission" date="2016-04" db="EMBL/GenBank/DDBJ databases">
        <authorList>
            <person name="Chen L."/>
            <person name="Zhuang W."/>
            <person name="Wang G."/>
        </authorList>
    </citation>
    <scope>NUCLEOTIDE SEQUENCE [LARGE SCALE GENOMIC DNA]</scope>
    <source>
        <strain evidence="2">GR20</strain>
    </source>
</reference>
<dbReference type="SUPFAM" id="SSF48452">
    <property type="entry name" value="TPR-like"/>
    <property type="match status" value="1"/>
</dbReference>
<accession>A0ABX3P4K6</accession>
<gene>
    <name evidence="1" type="ORF">A4D02_20635</name>
</gene>
<dbReference type="InterPro" id="IPR011990">
    <property type="entry name" value="TPR-like_helical_dom_sf"/>
</dbReference>
<organism evidence="1 2">
    <name type="scientific">Niastella koreensis</name>
    <dbReference type="NCBI Taxonomy" id="354356"/>
    <lineage>
        <taxon>Bacteria</taxon>
        <taxon>Pseudomonadati</taxon>
        <taxon>Bacteroidota</taxon>
        <taxon>Chitinophagia</taxon>
        <taxon>Chitinophagales</taxon>
        <taxon>Chitinophagaceae</taxon>
        <taxon>Niastella</taxon>
    </lineage>
</organism>
<dbReference type="Proteomes" id="UP000192277">
    <property type="component" value="Unassembled WGS sequence"/>
</dbReference>
<dbReference type="RefSeq" id="WP_014216489.1">
    <property type="nucleotide sequence ID" value="NZ_LWBO01000002.1"/>
</dbReference>
<name>A0ABX3P4K6_9BACT</name>
<dbReference type="Gene3D" id="1.25.40.390">
    <property type="match status" value="1"/>
</dbReference>
<evidence type="ECO:0000313" key="2">
    <source>
        <dbReference type="Proteomes" id="UP000192277"/>
    </source>
</evidence>
<evidence type="ECO:0000313" key="1">
    <source>
        <dbReference type="EMBL" id="OQP54090.1"/>
    </source>
</evidence>
<dbReference type="Pfam" id="PF12771">
    <property type="entry name" value="SusD-like_2"/>
    <property type="match status" value="1"/>
</dbReference>
<comment type="caution">
    <text evidence="1">The sequence shown here is derived from an EMBL/GenBank/DDBJ whole genome shotgun (WGS) entry which is preliminary data.</text>
</comment>
<dbReference type="InterPro" id="IPR041662">
    <property type="entry name" value="SusD-like_2"/>
</dbReference>
<sequence length="486" mass="53344">MRKLLYIALPVVLLAACTKDISRFNEETKKPSTVPGAMLYSNAVKTISDGLQNASVNINVFRFTVKHWAMAVYQDEAQYDFTTRNIPQAWWTRMYRDALNDLKEASRIISADPTLDPGIKQNQLAIIDVMQVYAYGILVNSFGNIPYTDALNSDNLFPVYDDAKTVYADLMKRLADDIGKMNTASLGFDASNDIIFGDGSASTKTGAAGTVAKYIKFAATVQMKMGMILADVDNTAAKTAVEAADPKAISAATDNALFTYLPNSPSYSTLYSDIVVGKRSDYVAAKDLMDPLIAMSDPRKSLFFGTNNNGDYVGGIVGKVNTFSDVSKPAANVYAATAPYIFADYVETEFLRAEAKERGYNVTGTAEQHYNNAITASILYWGGSAADAATYLARPDVAYTTATGNYKQKIGFQKWIALYGRPFDGWVELRRLDYPQLPLAVNAKTKFPNRFTYPSNEQTLNGTNYTTAAAAIGGDLPETKLFWDKF</sequence>
<keyword evidence="2" id="KW-1185">Reference proteome</keyword>
<protein>
    <recommendedName>
        <fullName evidence="3">Lipoprotein</fullName>
    </recommendedName>
</protein>
<dbReference type="EMBL" id="LWBO01000002">
    <property type="protein sequence ID" value="OQP54090.1"/>
    <property type="molecule type" value="Genomic_DNA"/>
</dbReference>